<dbReference type="EMBL" id="JAGIZQ010000004">
    <property type="protein sequence ID" value="KAH6631563.1"/>
    <property type="molecule type" value="Genomic_DNA"/>
</dbReference>
<sequence length="294" mass="33348">MSTSDETEPPAWGALPVEQYLIRKWDPSSKLSPDEQRAALVAAYIDEDVLDPELLASPPSRIPTETEIAEILAPWRPQKLRRIAATYVVPNSGFHQWLILRTYYGGGAADDAKLRGWLDLDECEGSQIQPEDEWHSVLDDPALFNVGEDWQRVYTLLPELAARVPDRRFTDGDVETVREFATMHKEPGEEVDDEEYEDLIMQSAVRGSAWLLVLDEDAFETGELGLIMRDAKGNPVKETAIKPDELQFYYVAYAIKCTIYESEYWQELAVGKKYWTGGTIMSELLARVKGEESI</sequence>
<gene>
    <name evidence="1" type="ORF">F5144DRAFT_571503</name>
</gene>
<keyword evidence="2" id="KW-1185">Reference proteome</keyword>
<reference evidence="1 2" key="1">
    <citation type="journal article" date="2021" name="Nat. Commun.">
        <title>Genetic determinants of endophytism in the Arabidopsis root mycobiome.</title>
        <authorList>
            <person name="Mesny F."/>
            <person name="Miyauchi S."/>
            <person name="Thiergart T."/>
            <person name="Pickel B."/>
            <person name="Atanasova L."/>
            <person name="Karlsson M."/>
            <person name="Huettel B."/>
            <person name="Barry K.W."/>
            <person name="Haridas S."/>
            <person name="Chen C."/>
            <person name="Bauer D."/>
            <person name="Andreopoulos W."/>
            <person name="Pangilinan J."/>
            <person name="LaButti K."/>
            <person name="Riley R."/>
            <person name="Lipzen A."/>
            <person name="Clum A."/>
            <person name="Drula E."/>
            <person name="Henrissat B."/>
            <person name="Kohler A."/>
            <person name="Grigoriev I.V."/>
            <person name="Martin F.M."/>
            <person name="Hacquard S."/>
        </authorList>
    </citation>
    <scope>NUCLEOTIDE SEQUENCE [LARGE SCALE GENOMIC DNA]</scope>
    <source>
        <strain evidence="1 2">MPI-SDFR-AT-0079</strain>
    </source>
</reference>
<evidence type="ECO:0000313" key="1">
    <source>
        <dbReference type="EMBL" id="KAH6631563.1"/>
    </source>
</evidence>
<organism evidence="1 2">
    <name type="scientific">Chaetomium tenue</name>
    <dbReference type="NCBI Taxonomy" id="1854479"/>
    <lineage>
        <taxon>Eukaryota</taxon>
        <taxon>Fungi</taxon>
        <taxon>Dikarya</taxon>
        <taxon>Ascomycota</taxon>
        <taxon>Pezizomycotina</taxon>
        <taxon>Sordariomycetes</taxon>
        <taxon>Sordariomycetidae</taxon>
        <taxon>Sordariales</taxon>
        <taxon>Chaetomiaceae</taxon>
        <taxon>Chaetomium</taxon>
    </lineage>
</organism>
<accession>A0ACB7P7Z4</accession>
<protein>
    <submittedName>
        <fullName evidence="1">Uncharacterized protein</fullName>
    </submittedName>
</protein>
<dbReference type="Proteomes" id="UP000724584">
    <property type="component" value="Unassembled WGS sequence"/>
</dbReference>
<name>A0ACB7P7Z4_9PEZI</name>
<evidence type="ECO:0000313" key="2">
    <source>
        <dbReference type="Proteomes" id="UP000724584"/>
    </source>
</evidence>
<proteinExistence type="predicted"/>
<comment type="caution">
    <text evidence="1">The sequence shown here is derived from an EMBL/GenBank/DDBJ whole genome shotgun (WGS) entry which is preliminary data.</text>
</comment>